<dbReference type="PANTHER" id="PTHR33678">
    <property type="entry name" value="BLL1576 PROTEIN"/>
    <property type="match status" value="1"/>
</dbReference>
<evidence type="ECO:0000313" key="6">
    <source>
        <dbReference type="Proteomes" id="UP000237580"/>
    </source>
</evidence>
<dbReference type="Proteomes" id="UP000237580">
    <property type="component" value="Unassembled WGS sequence"/>
</dbReference>
<comment type="caution">
    <text evidence="5">The sequence shown here is derived from an EMBL/GenBank/DDBJ whole genome shotgun (WGS) entry which is preliminary data.</text>
</comment>
<dbReference type="Pfam" id="PF13005">
    <property type="entry name" value="zf-IS66"/>
    <property type="match status" value="1"/>
</dbReference>
<feature type="domain" description="Transposase TnpC homeodomain" evidence="3">
    <location>
        <begin position="55"/>
        <end position="128"/>
    </location>
</feature>
<dbReference type="InterPro" id="IPR004291">
    <property type="entry name" value="Transposase_IS66_central"/>
</dbReference>
<dbReference type="InterPro" id="IPR039552">
    <property type="entry name" value="IS66_C"/>
</dbReference>
<dbReference type="Pfam" id="PF13817">
    <property type="entry name" value="DDE_Tnp_IS66_C"/>
    <property type="match status" value="1"/>
</dbReference>
<feature type="domain" description="Transposase IS66 zinc-finger binding" evidence="2">
    <location>
        <begin position="135"/>
        <end position="177"/>
    </location>
</feature>
<proteinExistence type="predicted"/>
<dbReference type="NCBIfam" id="NF033517">
    <property type="entry name" value="transpos_IS66"/>
    <property type="match status" value="1"/>
</dbReference>
<feature type="domain" description="Transposase IS66 central" evidence="1">
    <location>
        <begin position="191"/>
        <end position="472"/>
    </location>
</feature>
<feature type="domain" description="Transposase IS66 C-terminal" evidence="4">
    <location>
        <begin position="479"/>
        <end position="516"/>
    </location>
</feature>
<reference evidence="5 6" key="1">
    <citation type="submission" date="2017-11" db="EMBL/GenBank/DDBJ databases">
        <authorList>
            <person name="Blom J."/>
        </authorList>
    </citation>
    <scope>NUCLEOTIDE SEQUENCE [LARGE SCALE GENOMIC DNA]</scope>
    <source>
        <strain evidence="5">NCPPB 2254</strain>
    </source>
</reference>
<dbReference type="AlphaFoldDB" id="A0AB38EJ70"/>
<dbReference type="PANTHER" id="PTHR33678:SF1">
    <property type="entry name" value="BLL1576 PROTEIN"/>
    <property type="match status" value="1"/>
</dbReference>
<organism evidence="5 6">
    <name type="scientific">Pseudomonas syringae pv. persicae</name>
    <dbReference type="NCBI Taxonomy" id="237306"/>
    <lineage>
        <taxon>Bacteria</taxon>
        <taxon>Pseudomonadati</taxon>
        <taxon>Pseudomonadota</taxon>
        <taxon>Gammaproteobacteria</taxon>
        <taxon>Pseudomonadales</taxon>
        <taxon>Pseudomonadaceae</taxon>
        <taxon>Pseudomonas</taxon>
    </lineage>
</organism>
<dbReference type="Pfam" id="PF03050">
    <property type="entry name" value="DDE_Tnp_IS66"/>
    <property type="match status" value="1"/>
</dbReference>
<sequence length="521" mass="58237">MLSPAICFGKIQGMTSLPNLDQMTSDQLRALAAQLMSKVDTMGRKIHHDQTLIEQLTHEIAVLKRHRFAKRSEQISPEQGNLLDDLLNTDLEAIDAELSALLPAPAPEQTRQKPKRAPLPAQFPRTVIHHEPENTQCSCGCQLQRIGEDVSEKLDYTPGVFTVEQHVRGKWACRQCETLIQAPVPAQVIDKGIPTAGLLAHVMVAKFADHLPLYRQEKIFGRAGLAIPRSTLAQWVGQTGVQLQVLADALREAVLAQRVVHADETPVQMLAPGEKKTHRAYVWAYCTTPFSALKAVVYDFSPSRAGEHARNFLGSWNGKLVCDDFAGYKAGFEKGMTEIGCMAHARRKFFDLHAANKSQLAEQALHSIGGLYEVERQAREMSDEDRRRIRQEKAAPLSKALHEWMLTHRDLVPNGSATARALDYSLKRWIALTRYLEDGAVPIDNNAVENQIRPWALGRSNWLFAGSLRSGKRAAAIMSLIQSARMNGHDPYTYLKDVLTRLPTQRASEIEQLLPHQWTPA</sequence>
<evidence type="ECO:0000259" key="3">
    <source>
        <dbReference type="Pfam" id="PF13007"/>
    </source>
</evidence>
<evidence type="ECO:0000259" key="1">
    <source>
        <dbReference type="Pfam" id="PF03050"/>
    </source>
</evidence>
<dbReference type="Pfam" id="PF13007">
    <property type="entry name" value="LZ_Tnp_IS66"/>
    <property type="match status" value="1"/>
</dbReference>
<accession>A0AB38EJ70</accession>
<evidence type="ECO:0000259" key="4">
    <source>
        <dbReference type="Pfam" id="PF13817"/>
    </source>
</evidence>
<dbReference type="EMBL" id="ODAM01000108">
    <property type="protein sequence ID" value="SOQ12987.1"/>
    <property type="molecule type" value="Genomic_DNA"/>
</dbReference>
<protein>
    <submittedName>
        <fullName evidence="5">ISPpu14, transposase Orf3</fullName>
    </submittedName>
</protein>
<name>A0AB38EJ70_9PSED</name>
<evidence type="ECO:0000313" key="5">
    <source>
        <dbReference type="EMBL" id="SOQ12987.1"/>
    </source>
</evidence>
<dbReference type="InterPro" id="IPR052344">
    <property type="entry name" value="Transposase-related"/>
</dbReference>
<gene>
    <name evidence="5" type="ORF">NCPPB2254_04192</name>
</gene>
<dbReference type="InterPro" id="IPR024463">
    <property type="entry name" value="Transposase_TnpC_homeodom"/>
</dbReference>
<dbReference type="InterPro" id="IPR024474">
    <property type="entry name" value="Znf_dom_IS66"/>
</dbReference>
<evidence type="ECO:0000259" key="2">
    <source>
        <dbReference type="Pfam" id="PF13005"/>
    </source>
</evidence>